<dbReference type="CDD" id="cd16917">
    <property type="entry name" value="HATPase_UhpB-NarQ-NarX-like"/>
    <property type="match status" value="1"/>
</dbReference>
<dbReference type="Pfam" id="PF07730">
    <property type="entry name" value="HisKA_3"/>
    <property type="match status" value="1"/>
</dbReference>
<keyword evidence="3" id="KW-0597">Phosphoprotein</keyword>
<dbReference type="EC" id="2.7.13.3" evidence="2"/>
<evidence type="ECO:0000256" key="5">
    <source>
        <dbReference type="ARBA" id="ARBA00022741"/>
    </source>
</evidence>
<dbReference type="GO" id="GO:0005524">
    <property type="term" value="F:ATP binding"/>
    <property type="evidence" value="ECO:0007669"/>
    <property type="project" value="UniProtKB-KW"/>
</dbReference>
<dbReference type="PANTHER" id="PTHR24421">
    <property type="entry name" value="NITRATE/NITRITE SENSOR PROTEIN NARX-RELATED"/>
    <property type="match status" value="1"/>
</dbReference>
<sequence length="327" mass="35601">MTSCLANDCPLDRQAQSRLQIELLFSLMNRVDPLDAVQTFVDAISVLIPSGELELEFIDQTLEPDDTAMCITLSGNGVLSLVAKGASLANDRPWLVEIAQFIDKALGAAQEVPAASAAVTSTPASMIARDLHDGVAQELAYLSLQMGLLLRKIRQPEKARPLAEELRTGLSRLQRRVRELISHARLSLSGKSLRQSLSELVHELSPRSDIVFNLDNRLPDGLLSAEVELQIMHIVREALVNAIRHSRAKTVSVELRADSPSYVLIKVEDDGVGLPSSLQGSGHYGITIMKERAASIGAELGIAVRAEGGTRLRLFFPIITHAEEASY</sequence>
<dbReference type="Proteomes" id="UP000325645">
    <property type="component" value="Unassembled WGS sequence"/>
</dbReference>
<dbReference type="SMART" id="SM00387">
    <property type="entry name" value="HATPase_c"/>
    <property type="match status" value="1"/>
</dbReference>
<organism evidence="10 11">
    <name type="scientific">Pseudomonas fluorescens</name>
    <dbReference type="NCBI Taxonomy" id="294"/>
    <lineage>
        <taxon>Bacteria</taxon>
        <taxon>Pseudomonadati</taxon>
        <taxon>Pseudomonadota</taxon>
        <taxon>Gammaproteobacteria</taxon>
        <taxon>Pseudomonadales</taxon>
        <taxon>Pseudomonadaceae</taxon>
        <taxon>Pseudomonas</taxon>
    </lineage>
</organism>
<dbReference type="GO" id="GO:0016020">
    <property type="term" value="C:membrane"/>
    <property type="evidence" value="ECO:0007669"/>
    <property type="project" value="InterPro"/>
</dbReference>
<reference evidence="10 11" key="1">
    <citation type="submission" date="2019-09" db="EMBL/GenBank/DDBJ databases">
        <authorList>
            <person name="Chandra G."/>
            <person name="Truman W A."/>
        </authorList>
    </citation>
    <scope>NUCLEOTIDE SEQUENCE [LARGE SCALE GENOMIC DNA]</scope>
    <source>
        <strain evidence="10">PS943</strain>
    </source>
</reference>
<dbReference type="PANTHER" id="PTHR24421:SF10">
    <property type="entry name" value="NITRATE_NITRITE SENSOR PROTEIN NARQ"/>
    <property type="match status" value="1"/>
</dbReference>
<dbReference type="GO" id="GO:0046983">
    <property type="term" value="F:protein dimerization activity"/>
    <property type="evidence" value="ECO:0007669"/>
    <property type="project" value="InterPro"/>
</dbReference>
<evidence type="ECO:0000313" key="11">
    <source>
        <dbReference type="Proteomes" id="UP000325645"/>
    </source>
</evidence>
<evidence type="ECO:0000256" key="2">
    <source>
        <dbReference type="ARBA" id="ARBA00012438"/>
    </source>
</evidence>
<evidence type="ECO:0000256" key="7">
    <source>
        <dbReference type="ARBA" id="ARBA00022840"/>
    </source>
</evidence>
<comment type="catalytic activity">
    <reaction evidence="1">
        <text>ATP + protein L-histidine = ADP + protein N-phospho-L-histidine.</text>
        <dbReference type="EC" id="2.7.13.3"/>
    </reaction>
</comment>
<dbReference type="InterPro" id="IPR050482">
    <property type="entry name" value="Sensor_HK_TwoCompSys"/>
</dbReference>
<evidence type="ECO:0000313" key="10">
    <source>
        <dbReference type="EMBL" id="VVQ35429.1"/>
    </source>
</evidence>
<name>A0A5E7WJ82_PSEFL</name>
<evidence type="ECO:0000256" key="6">
    <source>
        <dbReference type="ARBA" id="ARBA00022777"/>
    </source>
</evidence>
<dbReference type="InterPro" id="IPR003594">
    <property type="entry name" value="HATPase_dom"/>
</dbReference>
<dbReference type="SUPFAM" id="SSF55874">
    <property type="entry name" value="ATPase domain of HSP90 chaperone/DNA topoisomerase II/histidine kinase"/>
    <property type="match status" value="1"/>
</dbReference>
<keyword evidence="8" id="KW-0902">Two-component regulatory system</keyword>
<dbReference type="Gene3D" id="3.30.565.10">
    <property type="entry name" value="Histidine kinase-like ATPase, C-terminal domain"/>
    <property type="match status" value="1"/>
</dbReference>
<dbReference type="InterPro" id="IPR005467">
    <property type="entry name" value="His_kinase_dom"/>
</dbReference>
<dbReference type="PROSITE" id="PS50109">
    <property type="entry name" value="HIS_KIN"/>
    <property type="match status" value="1"/>
</dbReference>
<gene>
    <name evidence="10" type="ORF">PS943_04319</name>
</gene>
<evidence type="ECO:0000256" key="3">
    <source>
        <dbReference type="ARBA" id="ARBA00022553"/>
    </source>
</evidence>
<proteinExistence type="predicted"/>
<dbReference type="InterPro" id="IPR036890">
    <property type="entry name" value="HATPase_C_sf"/>
</dbReference>
<protein>
    <recommendedName>
        <fullName evidence="2">histidine kinase</fullName>
        <ecNumber evidence="2">2.7.13.3</ecNumber>
    </recommendedName>
</protein>
<dbReference type="InterPro" id="IPR011712">
    <property type="entry name" value="Sig_transdc_His_kin_sub3_dim/P"/>
</dbReference>
<evidence type="ECO:0000259" key="9">
    <source>
        <dbReference type="PROSITE" id="PS50109"/>
    </source>
</evidence>
<keyword evidence="4" id="KW-0808">Transferase</keyword>
<keyword evidence="5" id="KW-0547">Nucleotide-binding</keyword>
<feature type="domain" description="Histidine kinase" evidence="9">
    <location>
        <begin position="130"/>
        <end position="320"/>
    </location>
</feature>
<keyword evidence="6" id="KW-0418">Kinase</keyword>
<dbReference type="GO" id="GO:0000155">
    <property type="term" value="F:phosphorelay sensor kinase activity"/>
    <property type="evidence" value="ECO:0007669"/>
    <property type="project" value="InterPro"/>
</dbReference>
<dbReference type="Pfam" id="PF02518">
    <property type="entry name" value="HATPase_c"/>
    <property type="match status" value="1"/>
</dbReference>
<dbReference type="AlphaFoldDB" id="A0A5E7WJ82"/>
<dbReference type="EMBL" id="CABVJH010000008">
    <property type="protein sequence ID" value="VVQ35429.1"/>
    <property type="molecule type" value="Genomic_DNA"/>
</dbReference>
<accession>A0A5E7WJ82</accession>
<keyword evidence="7" id="KW-0067">ATP-binding</keyword>
<dbReference type="Gene3D" id="1.20.5.1930">
    <property type="match status" value="1"/>
</dbReference>
<evidence type="ECO:0000256" key="8">
    <source>
        <dbReference type="ARBA" id="ARBA00023012"/>
    </source>
</evidence>
<evidence type="ECO:0000256" key="1">
    <source>
        <dbReference type="ARBA" id="ARBA00000085"/>
    </source>
</evidence>
<evidence type="ECO:0000256" key="4">
    <source>
        <dbReference type="ARBA" id="ARBA00022679"/>
    </source>
</evidence>